<evidence type="ECO:0000256" key="2">
    <source>
        <dbReference type="ARBA" id="ARBA00023143"/>
    </source>
</evidence>
<accession>A0A4Q9VGC1</accession>
<proteinExistence type="inferred from homology"/>
<evidence type="ECO:0000256" key="1">
    <source>
        <dbReference type="ARBA" id="ARBA00005709"/>
    </source>
</evidence>
<dbReference type="InterPro" id="IPR046358">
    <property type="entry name" value="Flagellin_C"/>
</dbReference>
<dbReference type="Proteomes" id="UP000292781">
    <property type="component" value="Unassembled WGS sequence"/>
</dbReference>
<dbReference type="Pfam" id="PF00669">
    <property type="entry name" value="Flagellin_N"/>
    <property type="match status" value="1"/>
</dbReference>
<evidence type="ECO:0000313" key="7">
    <source>
        <dbReference type="Proteomes" id="UP000292781"/>
    </source>
</evidence>
<keyword evidence="7" id="KW-1185">Reference proteome</keyword>
<comment type="subcellular location">
    <subcellularLocation>
        <location evidence="3">Secreted</location>
    </subcellularLocation>
    <subcellularLocation>
        <location evidence="3">Bacterial flagellum</location>
    </subcellularLocation>
</comment>
<dbReference type="InterPro" id="IPR001029">
    <property type="entry name" value="Flagellin_N"/>
</dbReference>
<protein>
    <recommendedName>
        <fullName evidence="3">Flagellin</fullName>
    </recommendedName>
</protein>
<feature type="domain" description="Flagellin C-terminal" evidence="5">
    <location>
        <begin position="307"/>
        <end position="392"/>
    </location>
</feature>
<comment type="similarity">
    <text evidence="1 3">Belongs to the bacterial flagellin family.</text>
</comment>
<dbReference type="GO" id="GO:0005198">
    <property type="term" value="F:structural molecule activity"/>
    <property type="evidence" value="ECO:0007669"/>
    <property type="project" value="UniProtKB-UniRule"/>
</dbReference>
<evidence type="ECO:0000259" key="5">
    <source>
        <dbReference type="Pfam" id="PF00700"/>
    </source>
</evidence>
<keyword evidence="2 3" id="KW-0975">Bacterial flagellum</keyword>
<sequence>MSNTILSTGVRQNLMALQSIKSNETVAQSKLATGKRVNSALDNPVNYFTSAALSDRAGDLSSLLDGISNSVQTLQGATAGITSITSLVKTAQSAAKQALQTADAAADAILTGANTGVYTRSTSLTGMGFAAGEKITVTTGNATTGTAAITLTLTAGSTIGELMTTLNGSNIGLNATLNSSGQLTIEDTAGEDVAITSDTATATALSGTSGLGFATASQTASTSASRQSYATQFNGILDQIDQMAKDAGYNGINLLMGNNLKTVFNEKTSKDQSYMDINGVTFDSQGLGLDKVATGGFQTNKQVNSVLDKLTTALASLRTQASNFGSNLSIVQSRQDFTNNMVTTLQTGSDNLVAADTNAESANLLALQTRQQLSTKALSLANQADQSVLSLFQ</sequence>
<reference evidence="6 7" key="1">
    <citation type="submission" date="2019-02" db="EMBL/GenBank/DDBJ databases">
        <title>Siculibacillus lacustris gen. nov., sp. nov., a new rosette-forming bacterium isolated from a freshwater crater lake (Lake St. Ana, Romania).</title>
        <authorList>
            <person name="Felfoldi T."/>
            <person name="Marton Z."/>
            <person name="Szabo A."/>
            <person name="Mentes A."/>
            <person name="Boka K."/>
            <person name="Marialigeti K."/>
            <person name="Mathe I."/>
            <person name="Koncz M."/>
            <person name="Schumann P."/>
            <person name="Toth E."/>
        </authorList>
    </citation>
    <scope>NUCLEOTIDE SEQUENCE [LARGE SCALE GENOMIC DNA]</scope>
    <source>
        <strain evidence="6 7">SA-279</strain>
    </source>
</reference>
<dbReference type="Gene3D" id="1.20.1330.10">
    <property type="entry name" value="f41 fragment of flagellin, N-terminal domain"/>
    <property type="match status" value="1"/>
</dbReference>
<evidence type="ECO:0000313" key="6">
    <source>
        <dbReference type="EMBL" id="TBW33502.1"/>
    </source>
</evidence>
<keyword evidence="3" id="KW-0964">Secreted</keyword>
<dbReference type="EMBL" id="SJFN01000043">
    <property type="protein sequence ID" value="TBW33502.1"/>
    <property type="molecule type" value="Genomic_DNA"/>
</dbReference>
<dbReference type="AlphaFoldDB" id="A0A4Q9VGC1"/>
<comment type="function">
    <text evidence="3">Flagellin is the subunit protein which polymerizes to form the filaments of bacterial flagella.</text>
</comment>
<dbReference type="PANTHER" id="PTHR42792">
    <property type="entry name" value="FLAGELLIN"/>
    <property type="match status" value="1"/>
</dbReference>
<dbReference type="InterPro" id="IPR001492">
    <property type="entry name" value="Flagellin"/>
</dbReference>
<organism evidence="6 7">
    <name type="scientific">Siculibacillus lacustris</name>
    <dbReference type="NCBI Taxonomy" id="1549641"/>
    <lineage>
        <taxon>Bacteria</taxon>
        <taxon>Pseudomonadati</taxon>
        <taxon>Pseudomonadota</taxon>
        <taxon>Alphaproteobacteria</taxon>
        <taxon>Hyphomicrobiales</taxon>
        <taxon>Ancalomicrobiaceae</taxon>
        <taxon>Siculibacillus</taxon>
    </lineage>
</organism>
<comment type="caution">
    <text evidence="6">The sequence shown here is derived from an EMBL/GenBank/DDBJ whole genome shotgun (WGS) entry which is preliminary data.</text>
</comment>
<dbReference type="PANTHER" id="PTHR42792:SF2">
    <property type="entry name" value="FLAGELLIN"/>
    <property type="match status" value="1"/>
</dbReference>
<dbReference type="GO" id="GO:0009288">
    <property type="term" value="C:bacterial-type flagellum"/>
    <property type="evidence" value="ECO:0007669"/>
    <property type="project" value="UniProtKB-SubCell"/>
</dbReference>
<name>A0A4Q9VGC1_9HYPH</name>
<dbReference type="OrthoDB" id="9808068at2"/>
<dbReference type="RefSeq" id="WP_131311441.1">
    <property type="nucleotide sequence ID" value="NZ_SJFN01000043.1"/>
</dbReference>
<dbReference type="Pfam" id="PF00700">
    <property type="entry name" value="Flagellin_C"/>
    <property type="match status" value="1"/>
</dbReference>
<dbReference type="SUPFAM" id="SSF64518">
    <property type="entry name" value="Phase 1 flagellin"/>
    <property type="match status" value="2"/>
</dbReference>
<feature type="domain" description="Flagellin N-terminal" evidence="4">
    <location>
        <begin position="16"/>
        <end position="102"/>
    </location>
</feature>
<evidence type="ECO:0000259" key="4">
    <source>
        <dbReference type="Pfam" id="PF00669"/>
    </source>
</evidence>
<evidence type="ECO:0000256" key="3">
    <source>
        <dbReference type="RuleBase" id="RU362073"/>
    </source>
</evidence>
<gene>
    <name evidence="6" type="ORF">EYW49_20210</name>
</gene>
<dbReference type="GO" id="GO:0005576">
    <property type="term" value="C:extracellular region"/>
    <property type="evidence" value="ECO:0007669"/>
    <property type="project" value="UniProtKB-SubCell"/>
</dbReference>